<sequence>MNVWEILRTEAPENLLSDGYSAVIIDGIYSVDYKRIAELKCDGLMSDARNKISEWRTELELDVISDEDKTRLTAWMKYIKELKALDFTDMVDEKCYSLIEWPIIPSDL</sequence>
<reference evidence="1 2" key="1">
    <citation type="submission" date="2018-10" db="EMBL/GenBank/DDBJ databases">
        <title>Draft genome sequence for the type isolate of Erwinia psidii, agent causal of bacterial blight in guava (Psidium guajava) and wilt and die-back of Eucalyptus spp.</title>
        <authorList>
            <person name="Hermenegildo P.S."/>
            <person name="Santos S.A."/>
            <person name="Guimaraes L.M.S."/>
            <person name="Vidigal P.M.P."/>
            <person name="Pereira I.C."/>
            <person name="Badel J.L."/>
            <person name="Alfenas-Zerbini P."/>
            <person name="Ferreira M.A.S.V."/>
            <person name="Alfenas A.C."/>
        </authorList>
    </citation>
    <scope>NUCLEOTIDE SEQUENCE [LARGE SCALE GENOMIC DNA]</scope>
    <source>
        <strain evidence="1 2">IBSBF 435</strain>
    </source>
</reference>
<gene>
    <name evidence="1" type="ORF">EB241_00795</name>
</gene>
<name>A0A3N6V447_9GAMM</name>
<protein>
    <recommendedName>
        <fullName evidence="3">Tail fiber assembly protein</fullName>
    </recommendedName>
</protein>
<dbReference type="EMBL" id="RHHM01000001">
    <property type="protein sequence ID" value="RQM39885.1"/>
    <property type="molecule type" value="Genomic_DNA"/>
</dbReference>
<organism evidence="1 2">
    <name type="scientific">Erwinia psidii</name>
    <dbReference type="NCBI Taxonomy" id="69224"/>
    <lineage>
        <taxon>Bacteria</taxon>
        <taxon>Pseudomonadati</taxon>
        <taxon>Pseudomonadota</taxon>
        <taxon>Gammaproteobacteria</taxon>
        <taxon>Enterobacterales</taxon>
        <taxon>Erwiniaceae</taxon>
        <taxon>Erwinia</taxon>
    </lineage>
</organism>
<accession>A0A3N6V447</accession>
<dbReference type="Pfam" id="PF02413">
    <property type="entry name" value="Caudo_TAP"/>
    <property type="match status" value="1"/>
</dbReference>
<evidence type="ECO:0000313" key="1">
    <source>
        <dbReference type="EMBL" id="RQM39885.1"/>
    </source>
</evidence>
<comment type="caution">
    <text evidence="1">The sequence shown here is derived from an EMBL/GenBank/DDBJ whole genome shotgun (WGS) entry which is preliminary data.</text>
</comment>
<keyword evidence="2" id="KW-1185">Reference proteome</keyword>
<dbReference type="InterPro" id="IPR003458">
    <property type="entry name" value="Phage_T4_Gp38_tail_assem"/>
</dbReference>
<dbReference type="AlphaFoldDB" id="A0A3N6V447"/>
<evidence type="ECO:0008006" key="3">
    <source>
        <dbReference type="Google" id="ProtNLM"/>
    </source>
</evidence>
<dbReference type="Proteomes" id="UP000279457">
    <property type="component" value="Unassembled WGS sequence"/>
</dbReference>
<proteinExistence type="predicted"/>
<dbReference type="OrthoDB" id="8596093at2"/>
<evidence type="ECO:0000313" key="2">
    <source>
        <dbReference type="Proteomes" id="UP000279457"/>
    </source>
</evidence>
<dbReference type="RefSeq" id="WP_124231335.1">
    <property type="nucleotide sequence ID" value="NZ_RHHM01000001.1"/>
</dbReference>